<comment type="caution">
    <text evidence="1">The sequence shown here is derived from an EMBL/GenBank/DDBJ whole genome shotgun (WGS) entry which is preliminary data.</text>
</comment>
<keyword evidence="2" id="KW-1185">Reference proteome</keyword>
<dbReference type="EMBL" id="CM047586">
    <property type="protein sequence ID" value="KAI9908914.1"/>
    <property type="molecule type" value="Genomic_DNA"/>
</dbReference>
<reference evidence="1 2" key="1">
    <citation type="journal article" date="2022" name="bioRxiv">
        <title>The genome of the oomycete Peronosclerospora sorghi, a cosmopolitan pathogen of maize and sorghum, is inflated with dispersed pseudogenes.</title>
        <authorList>
            <person name="Fletcher K."/>
            <person name="Martin F."/>
            <person name="Isakeit T."/>
            <person name="Cavanaugh K."/>
            <person name="Magill C."/>
            <person name="Michelmore R."/>
        </authorList>
    </citation>
    <scope>NUCLEOTIDE SEQUENCE [LARGE SCALE GENOMIC DNA]</scope>
    <source>
        <strain evidence="1">P6</strain>
    </source>
</reference>
<protein>
    <submittedName>
        <fullName evidence="1">Uncharacterized protein</fullName>
    </submittedName>
</protein>
<evidence type="ECO:0000313" key="2">
    <source>
        <dbReference type="Proteomes" id="UP001163321"/>
    </source>
</evidence>
<proteinExistence type="predicted"/>
<organism evidence="1 2">
    <name type="scientific">Peronosclerospora sorghi</name>
    <dbReference type="NCBI Taxonomy" id="230839"/>
    <lineage>
        <taxon>Eukaryota</taxon>
        <taxon>Sar</taxon>
        <taxon>Stramenopiles</taxon>
        <taxon>Oomycota</taxon>
        <taxon>Peronosporomycetes</taxon>
        <taxon>Peronosporales</taxon>
        <taxon>Peronosporaceae</taxon>
        <taxon>Peronosclerospora</taxon>
    </lineage>
</organism>
<name>A0ACC0VSL8_9STRA</name>
<sequence>MSDDPHAPVNQAEGAETLKHPSQSSKFSAVWKQTNNHLELVGSEMKNNPFDEHVDLSDSEVSIDTIMMSQVPRRKYSRRRMHQLENCRRIAEAVRKAGNSSDELESGERRRKTRKLQRVLEKIKVLYQCPTSKRSSKAMWPKALEQLWNKSNVPRVD</sequence>
<dbReference type="Proteomes" id="UP001163321">
    <property type="component" value="Chromosome 7"/>
</dbReference>
<evidence type="ECO:0000313" key="1">
    <source>
        <dbReference type="EMBL" id="KAI9908914.1"/>
    </source>
</evidence>
<gene>
    <name evidence="1" type="ORF">PsorP6_014532</name>
</gene>
<accession>A0ACC0VSL8</accession>